<feature type="region of interest" description="Disordered" evidence="14">
    <location>
        <begin position="1028"/>
        <end position="1049"/>
    </location>
</feature>
<dbReference type="Gene3D" id="1.10.238.10">
    <property type="entry name" value="EF-hand"/>
    <property type="match status" value="1"/>
</dbReference>
<comment type="subcellular location">
    <subcellularLocation>
        <location evidence="2">Cytoplasm</location>
    </subcellularLocation>
    <subcellularLocation>
        <location evidence="1">Nucleus</location>
    </subcellularLocation>
</comment>
<dbReference type="InterPro" id="IPR013799">
    <property type="entry name" value="STAT_TF_prot_interaction"/>
</dbReference>
<evidence type="ECO:0000256" key="7">
    <source>
        <dbReference type="ARBA" id="ARBA00023015"/>
    </source>
</evidence>
<evidence type="ECO:0000259" key="15">
    <source>
        <dbReference type="PROSITE" id="PS50001"/>
    </source>
</evidence>
<keyword evidence="4" id="KW-0963">Cytoplasm</keyword>
<keyword evidence="13" id="KW-0175">Coiled coil</keyword>
<dbReference type="SUPFAM" id="SSF55550">
    <property type="entry name" value="SH2 domain"/>
    <property type="match status" value="1"/>
</dbReference>
<dbReference type="InterPro" id="IPR012345">
    <property type="entry name" value="STAT_TF_DNA-bd_N"/>
</dbReference>
<dbReference type="Pfam" id="PF21354">
    <property type="entry name" value="STAT_linker"/>
    <property type="match status" value="1"/>
</dbReference>
<dbReference type="GO" id="GO:0007166">
    <property type="term" value="P:cell surface receptor signaling pathway"/>
    <property type="evidence" value="ECO:0007669"/>
    <property type="project" value="UniProtKB-ARBA"/>
</dbReference>
<dbReference type="AlphaFoldDB" id="A0AAD7S6X6"/>
<evidence type="ECO:0000256" key="10">
    <source>
        <dbReference type="ARBA" id="ARBA00023163"/>
    </source>
</evidence>
<keyword evidence="7" id="KW-0805">Transcription regulation</keyword>
<dbReference type="SUPFAM" id="SSF49417">
    <property type="entry name" value="p53-like transcription factors"/>
    <property type="match status" value="1"/>
</dbReference>
<dbReference type="Gene3D" id="3.30.505.10">
    <property type="entry name" value="SH2 domain"/>
    <property type="match status" value="1"/>
</dbReference>
<dbReference type="GO" id="GO:0003677">
    <property type="term" value="F:DNA binding"/>
    <property type="evidence" value="ECO:0007669"/>
    <property type="project" value="UniProtKB-KW"/>
</dbReference>
<comment type="caution">
    <text evidence="16">The sequence shown here is derived from an EMBL/GenBank/DDBJ whole genome shotgun (WGS) entry which is preliminary data.</text>
</comment>
<dbReference type="GO" id="GO:0003700">
    <property type="term" value="F:DNA-binding transcription factor activity"/>
    <property type="evidence" value="ECO:0007669"/>
    <property type="project" value="InterPro"/>
</dbReference>
<evidence type="ECO:0000313" key="16">
    <source>
        <dbReference type="EMBL" id="KAJ8397028.1"/>
    </source>
</evidence>
<keyword evidence="17" id="KW-1185">Reference proteome</keyword>
<evidence type="ECO:0000256" key="1">
    <source>
        <dbReference type="ARBA" id="ARBA00004123"/>
    </source>
</evidence>
<feature type="compositionally biased region" description="Polar residues" evidence="14">
    <location>
        <begin position="1028"/>
        <end position="1041"/>
    </location>
</feature>
<keyword evidence="11" id="KW-0539">Nucleus</keyword>
<keyword evidence="8" id="KW-0238">DNA-binding</keyword>
<dbReference type="InterPro" id="IPR048988">
    <property type="entry name" value="STAT_linker"/>
</dbReference>
<dbReference type="InterPro" id="IPR036535">
    <property type="entry name" value="STAT_N_sf"/>
</dbReference>
<dbReference type="InterPro" id="IPR008967">
    <property type="entry name" value="p53-like_TF_DNA-bd_sf"/>
</dbReference>
<dbReference type="EMBL" id="JAINUG010000101">
    <property type="protein sequence ID" value="KAJ8397028.1"/>
    <property type="molecule type" value="Genomic_DNA"/>
</dbReference>
<keyword evidence="10" id="KW-0804">Transcription</keyword>
<gene>
    <name evidence="16" type="ORF">AAFF_G00010820</name>
</gene>
<dbReference type="Pfam" id="PF02864">
    <property type="entry name" value="STAT_bind"/>
    <property type="match status" value="1"/>
</dbReference>
<comment type="similarity">
    <text evidence="3">Belongs to the transcription factor STAT family.</text>
</comment>
<dbReference type="FunFam" id="1.10.238.10:FF:000029">
    <property type="entry name" value="Signal transducer and transcription activator 6"/>
    <property type="match status" value="1"/>
</dbReference>
<dbReference type="Gene3D" id="1.10.532.10">
    <property type="entry name" value="STAT transcription factor, N-terminal domain"/>
    <property type="match status" value="1"/>
</dbReference>
<keyword evidence="5" id="KW-0597">Phosphoprotein</keyword>
<keyword evidence="9" id="KW-0010">Activator</keyword>
<dbReference type="Pfam" id="PF00017">
    <property type="entry name" value="SH2"/>
    <property type="match status" value="1"/>
</dbReference>
<reference evidence="16" key="1">
    <citation type="journal article" date="2023" name="Science">
        <title>Genome structures resolve the early diversification of teleost fishes.</title>
        <authorList>
            <person name="Parey E."/>
            <person name="Louis A."/>
            <person name="Montfort J."/>
            <person name="Bouchez O."/>
            <person name="Roques C."/>
            <person name="Iampietro C."/>
            <person name="Lluch J."/>
            <person name="Castinel A."/>
            <person name="Donnadieu C."/>
            <person name="Desvignes T."/>
            <person name="Floi Bucao C."/>
            <person name="Jouanno E."/>
            <person name="Wen M."/>
            <person name="Mejri S."/>
            <person name="Dirks R."/>
            <person name="Jansen H."/>
            <person name="Henkel C."/>
            <person name="Chen W.J."/>
            <person name="Zahm M."/>
            <person name="Cabau C."/>
            <person name="Klopp C."/>
            <person name="Thompson A.W."/>
            <person name="Robinson-Rechavi M."/>
            <person name="Braasch I."/>
            <person name="Lecointre G."/>
            <person name="Bobe J."/>
            <person name="Postlethwait J.H."/>
            <person name="Berthelot C."/>
            <person name="Roest Crollius H."/>
            <person name="Guiguen Y."/>
        </authorList>
    </citation>
    <scope>NUCLEOTIDE SEQUENCE</scope>
    <source>
        <strain evidence="16">NC1722</strain>
    </source>
</reference>
<protein>
    <recommendedName>
        <fullName evidence="15">SH2 domain-containing protein</fullName>
    </recommendedName>
</protein>
<evidence type="ECO:0000256" key="6">
    <source>
        <dbReference type="ARBA" id="ARBA00022999"/>
    </source>
</evidence>
<dbReference type="Proteomes" id="UP001221898">
    <property type="component" value="Unassembled WGS sequence"/>
</dbReference>
<evidence type="ECO:0000256" key="13">
    <source>
        <dbReference type="SAM" id="Coils"/>
    </source>
</evidence>
<sequence length="1129" mass="127665">MMATLPIKKNRVDFFRQSRECDLKEFFRHENQSHPAALSDGGKLHTCQKSHLTTILESQVTTPEAEPDADTIIIDGAALVNSLPPRSSKTFEEYAMLDVLPTIQAYSTKYKRTDIVFDVYRPSSLKAETRSKRGRGVRRRVTGKGKIPSNWRNFLRENDNKAELFNFLADKIARVATPNVVIVTKEEDAVSNRIINLAGVAPCSHEEADTRIFVHARHATEAGSKVIMVKASDTDVVVIAVSVLQALQELGLQQLWVAFGQGQHLRWVPVHDLCCTLAEKSKGMLFFHAFTGCDVVSAFRGKGKKSAWQTWDVCDEASGVFSKLSQYPPVVDDEDLKTLEKFVVMMYDRSSTAEGVDDARLDMFARKQRPYEAIPPTRSALKQHVKRAAYQAGCIWSQSTVRQPETQTPANWGWTKKGDLWQIVWTELPPIAESCQQLTKCGCKSECCSRCKCYCFGLTCTALCSCRCETLIHCSLTSGDRMAQWKQVQQQLQCLSTQNLSKLYPPTFPMDVRCYLASWIEEQCWDEIMDSPDSDARAMGMLEQIISLLQRVVQESSNVVEKMRLQHISRNMNVFRSQPLQLVKTVQDILKKERILLNQALPPPHFPPSPSHMSYSPAPSPLPAMGLGLGRADGAWGPQRDAGNRDVDTLVIKVLEIQECRQKIHQLQEDLNWERANFESLQVSLPPSLSNGLDPSSSEQVNKFQNRIQQLEENVGELINNTAILEHNSSTKSTCATFRNMSIKKIKRADRKGSESVTEEKFALLFSSEINITGCDTPYCIQMITLPIVVIVHGSQDNNALATIIWDCAFSEPDRVPFVVPERVPWKQMCLTLDSKFRSEVQTQRSLDPYNKHFLAQKIFAKPDISGDFSNMLVSWAQFNKEVLPGRAFTFWQWFEGVMELTKKYLKSYWSDGLIFGFIGKEQLHLILQDRPDGTFLLRFSDSEIGGITIAYVASSENRCRKIQNIQPFTKKDLEIRCLGDRIRDIEFITHVYPDLPKNDEFKKYYTDDHVAQNSGYIPVSIQTKVRAGETSSPPLSTVETPQDPPPPQNRVTFPIGPLYPNMNPQGNVFCPSPQFQSQYPAEMEVPNLPFPDVLNIGPFPNMALSNPSDVDDMELEDILGTEMYEMPQ</sequence>
<feature type="coiled-coil region" evidence="13">
    <location>
        <begin position="701"/>
        <end position="728"/>
    </location>
</feature>
<dbReference type="SMART" id="SM00964">
    <property type="entry name" value="STAT_int"/>
    <property type="match status" value="1"/>
</dbReference>
<evidence type="ECO:0000256" key="8">
    <source>
        <dbReference type="ARBA" id="ARBA00023125"/>
    </source>
</evidence>
<dbReference type="Pfam" id="PF02865">
    <property type="entry name" value="STAT_int"/>
    <property type="match status" value="1"/>
</dbReference>
<evidence type="ECO:0000256" key="3">
    <source>
        <dbReference type="ARBA" id="ARBA00005586"/>
    </source>
</evidence>
<proteinExistence type="inferred from homology"/>
<organism evidence="16 17">
    <name type="scientific">Aldrovandia affinis</name>
    <dbReference type="NCBI Taxonomy" id="143900"/>
    <lineage>
        <taxon>Eukaryota</taxon>
        <taxon>Metazoa</taxon>
        <taxon>Chordata</taxon>
        <taxon>Craniata</taxon>
        <taxon>Vertebrata</taxon>
        <taxon>Euteleostomi</taxon>
        <taxon>Actinopterygii</taxon>
        <taxon>Neopterygii</taxon>
        <taxon>Teleostei</taxon>
        <taxon>Notacanthiformes</taxon>
        <taxon>Halosauridae</taxon>
        <taxon>Aldrovandia</taxon>
    </lineage>
</organism>
<accession>A0AAD7S6X6</accession>
<dbReference type="PROSITE" id="PS50001">
    <property type="entry name" value="SH2"/>
    <property type="match status" value="1"/>
</dbReference>
<evidence type="ECO:0000313" key="17">
    <source>
        <dbReference type="Proteomes" id="UP001221898"/>
    </source>
</evidence>
<evidence type="ECO:0000256" key="5">
    <source>
        <dbReference type="ARBA" id="ARBA00022553"/>
    </source>
</evidence>
<dbReference type="InterPro" id="IPR001217">
    <property type="entry name" value="STAT"/>
</dbReference>
<keyword evidence="6 12" id="KW-0727">SH2 domain</keyword>
<dbReference type="SUPFAM" id="SSF48092">
    <property type="entry name" value="Transcription factor STAT-4 N-domain"/>
    <property type="match status" value="1"/>
</dbReference>
<dbReference type="InterPro" id="IPR013801">
    <property type="entry name" value="STAT_TF_DNA-bd"/>
</dbReference>
<evidence type="ECO:0000256" key="11">
    <source>
        <dbReference type="ARBA" id="ARBA00023242"/>
    </source>
</evidence>
<dbReference type="GO" id="GO:0005737">
    <property type="term" value="C:cytoplasm"/>
    <property type="evidence" value="ECO:0007669"/>
    <property type="project" value="UniProtKB-SubCell"/>
</dbReference>
<evidence type="ECO:0000256" key="9">
    <source>
        <dbReference type="ARBA" id="ARBA00023159"/>
    </source>
</evidence>
<dbReference type="PANTHER" id="PTHR11801">
    <property type="entry name" value="SIGNAL TRANSDUCER AND ACTIVATOR OF TRANSCRIPTION"/>
    <property type="match status" value="1"/>
</dbReference>
<evidence type="ECO:0000256" key="2">
    <source>
        <dbReference type="ARBA" id="ARBA00004496"/>
    </source>
</evidence>
<name>A0AAD7S6X6_9TELE</name>
<feature type="domain" description="SH2" evidence="15">
    <location>
        <begin position="910"/>
        <end position="1020"/>
    </location>
</feature>
<evidence type="ECO:0000256" key="12">
    <source>
        <dbReference type="PROSITE-ProRule" id="PRU00191"/>
    </source>
</evidence>
<dbReference type="InterPro" id="IPR036860">
    <property type="entry name" value="SH2_dom_sf"/>
</dbReference>
<evidence type="ECO:0000256" key="4">
    <source>
        <dbReference type="ARBA" id="ARBA00022490"/>
    </source>
</evidence>
<evidence type="ECO:0000256" key="14">
    <source>
        <dbReference type="SAM" id="MobiDB-lite"/>
    </source>
</evidence>
<dbReference type="FunFam" id="3.30.505.10:FF:000126">
    <property type="entry name" value="Signal transducer and activator of transcription"/>
    <property type="match status" value="1"/>
</dbReference>
<dbReference type="InterPro" id="IPR000980">
    <property type="entry name" value="SH2"/>
</dbReference>
<dbReference type="Gene3D" id="2.60.40.630">
    <property type="entry name" value="STAT transcription factor, DNA-binding domain"/>
    <property type="match status" value="1"/>
</dbReference>
<dbReference type="GO" id="GO:0005634">
    <property type="term" value="C:nucleus"/>
    <property type="evidence" value="ECO:0007669"/>
    <property type="project" value="UniProtKB-SubCell"/>
</dbReference>